<feature type="compositionally biased region" description="Basic and acidic residues" evidence="1">
    <location>
        <begin position="202"/>
        <end position="233"/>
    </location>
</feature>
<accession>A0A0N7LB00</accession>
<sequence length="316" mass="36089">MVLDAMRRRFAILALFAVVLSKARAVMPGSSSATSAMESAGSAAKHSVDFDAAMKWTKDPAYGMDESLKKELLASRVDRERHEAKHFWLDTGREYQQRTNRADTPAEIAEKRRRIHMLLDSSRIHIPDEARAHLTEYKDDPGDGGVKDLEITNKIWMDTKLERMMHPKDYAHLTRHYADMSRKHSLLFPFHRTRLVNLPPGEEERLSAEGKAELERLRKEDPPKPKSGFKYEFDGPDVPPWHLRPVDERADPPKIKRLRTSSGLHRFSKPRATTRRRTGRVTYQAHSPLRSPSPEPQSPPARTASPESSKMSTGRS</sequence>
<keyword evidence="4" id="KW-1185">Reference proteome</keyword>
<dbReference type="AlphaFoldDB" id="A0A0N7LB00"/>
<dbReference type="OrthoDB" id="10346096at2759"/>
<feature type="chain" id="PRO_5006015222" evidence="2">
    <location>
        <begin position="26"/>
        <end position="316"/>
    </location>
</feature>
<feature type="signal peptide" evidence="2">
    <location>
        <begin position="1"/>
        <end position="25"/>
    </location>
</feature>
<evidence type="ECO:0000313" key="3">
    <source>
        <dbReference type="EMBL" id="CEH18002.1"/>
    </source>
</evidence>
<feature type="compositionally biased region" description="Basic and acidic residues" evidence="1">
    <location>
        <begin position="244"/>
        <end position="254"/>
    </location>
</feature>
<feature type="compositionally biased region" description="Polar residues" evidence="1">
    <location>
        <begin position="305"/>
        <end position="316"/>
    </location>
</feature>
<evidence type="ECO:0000256" key="1">
    <source>
        <dbReference type="SAM" id="MobiDB-lite"/>
    </source>
</evidence>
<evidence type="ECO:0000313" key="4">
    <source>
        <dbReference type="Proteomes" id="UP000054845"/>
    </source>
</evidence>
<feature type="compositionally biased region" description="Basic residues" evidence="1">
    <location>
        <begin position="266"/>
        <end position="279"/>
    </location>
</feature>
<proteinExistence type="predicted"/>
<evidence type="ECO:0000256" key="2">
    <source>
        <dbReference type="SAM" id="SignalP"/>
    </source>
</evidence>
<protein>
    <submittedName>
        <fullName evidence="3">Uncharacterized protein</fullName>
    </submittedName>
</protein>
<dbReference type="Proteomes" id="UP000054845">
    <property type="component" value="Unassembled WGS sequence"/>
</dbReference>
<reference evidence="3 4" key="1">
    <citation type="submission" date="2014-09" db="EMBL/GenBank/DDBJ databases">
        <authorList>
            <person name="Magalhaes I.L.F."/>
            <person name="Oliveira U."/>
            <person name="Santos F.R."/>
            <person name="Vidigal T.H.D.A."/>
            <person name="Brescovit A.D."/>
            <person name="Santos A.J."/>
        </authorList>
    </citation>
    <scope>NUCLEOTIDE SEQUENCE [LARGE SCALE GENOMIC DNA]</scope>
</reference>
<name>A0A0N7LB00_9BASI</name>
<organism evidence="3 4">
    <name type="scientific">Ceraceosorus bombacis</name>
    <dbReference type="NCBI Taxonomy" id="401625"/>
    <lineage>
        <taxon>Eukaryota</taxon>
        <taxon>Fungi</taxon>
        <taxon>Dikarya</taxon>
        <taxon>Basidiomycota</taxon>
        <taxon>Ustilaginomycotina</taxon>
        <taxon>Exobasidiomycetes</taxon>
        <taxon>Ceraceosorales</taxon>
        <taxon>Ceraceosoraceae</taxon>
        <taxon>Ceraceosorus</taxon>
    </lineage>
</organism>
<feature type="region of interest" description="Disordered" evidence="1">
    <location>
        <begin position="201"/>
        <end position="316"/>
    </location>
</feature>
<keyword evidence="2" id="KW-0732">Signal</keyword>
<dbReference type="EMBL" id="CCYA01000269">
    <property type="protein sequence ID" value="CEH18002.1"/>
    <property type="molecule type" value="Genomic_DNA"/>
</dbReference>